<reference evidence="1 2" key="1">
    <citation type="submission" date="2007-10" db="EMBL/GenBank/DDBJ databases">
        <authorList>
            <person name="Wagner-Dobler I."/>
            <person name="Ferriera S."/>
            <person name="Johnson J."/>
            <person name="Kravitz S."/>
            <person name="Beeson K."/>
            <person name="Sutton G."/>
            <person name="Rogers Y.-H."/>
            <person name="Friedman R."/>
            <person name="Frazier M."/>
            <person name="Venter J.C."/>
        </authorList>
    </citation>
    <scope>NUCLEOTIDE SEQUENCE [LARGE SCALE GENOMIC DNA]</scope>
    <source>
        <strain evidence="1 2">DFL-43</strain>
    </source>
</reference>
<reference evidence="1 2" key="2">
    <citation type="submission" date="2012-06" db="EMBL/GenBank/DDBJ databases">
        <authorList>
            <person name="Fiebig A."/>
        </authorList>
    </citation>
    <scope>NUCLEOTIDE SEQUENCE [LARGE SCALE GENOMIC DNA]</scope>
    <source>
        <strain evidence="1 2">DFL-43</strain>
    </source>
</reference>
<dbReference type="InterPro" id="IPR003374">
    <property type="entry name" value="ApbE-like_sf"/>
</dbReference>
<keyword evidence="2" id="KW-1185">Reference proteome</keyword>
<organism evidence="1 2">
    <name type="scientific">Hoeflea phototrophica (strain DSM 17068 / NCIMB 14078 / DFL-43)</name>
    <dbReference type="NCBI Taxonomy" id="411684"/>
    <lineage>
        <taxon>Bacteria</taxon>
        <taxon>Pseudomonadati</taxon>
        <taxon>Pseudomonadota</taxon>
        <taxon>Alphaproteobacteria</taxon>
        <taxon>Hyphomicrobiales</taxon>
        <taxon>Rhizobiaceae</taxon>
        <taxon>Hoeflea</taxon>
    </lineage>
</organism>
<evidence type="ECO:0000313" key="2">
    <source>
        <dbReference type="Proteomes" id="UP000004291"/>
    </source>
</evidence>
<dbReference type="STRING" id="411684.HPDFL43_02825"/>
<name>A9D0Z4_HOEPD</name>
<dbReference type="eggNOG" id="COG2122">
    <property type="taxonomic scope" value="Bacteria"/>
</dbReference>
<dbReference type="PIRSF" id="PIRSF006421">
    <property type="entry name" value="UCP006421"/>
    <property type="match status" value="1"/>
</dbReference>
<gene>
    <name evidence="1" type="ORF">HPDFL43_02825</name>
</gene>
<dbReference type="SUPFAM" id="SSF143631">
    <property type="entry name" value="ApbE-like"/>
    <property type="match status" value="1"/>
</dbReference>
<dbReference type="Gene3D" id="3.10.520.10">
    <property type="entry name" value="ApbE-like domains"/>
    <property type="match status" value="1"/>
</dbReference>
<dbReference type="OrthoDB" id="9814719at2"/>
<dbReference type="HOGENOM" id="CLU_076298_0_0_5"/>
<proteinExistence type="predicted"/>
<comment type="caution">
    <text evidence="1">The sequence shown here is derived from an EMBL/GenBank/DDBJ whole genome shotgun (WGS) entry which is preliminary data.</text>
</comment>
<evidence type="ECO:0000313" key="1">
    <source>
        <dbReference type="EMBL" id="EDQ35096.2"/>
    </source>
</evidence>
<protein>
    <submittedName>
        <fullName evidence="1">Uncharacterized protein</fullName>
    </submittedName>
</protein>
<sequence length="287" mass="29958">MQGPVAAYLDDRLHLQHGPIDLIIGVDGDAPDCRSTAFEAAALRFGSVLEELVSELPLLRRALSATLPQEAIARRMHAAARAFAQEDFATPMIAVAGSVADEILTAMRDAVPLRRAYVNNGGDIAVHLAPDESFRVAMAGADGASLGDLQFDGTSAIGGIATSGVRGRSFSLGIADSVSVVARDAASADAAATLIANAVDLPGNSSIRRQPADQLQPDSDLGERLVVTHVPQLSLPDKRRALDAGLARAETMRQAGRILGAALFLQGQSATTGAAFAEHRILEDVHD</sequence>
<dbReference type="Proteomes" id="UP000004291">
    <property type="component" value="Chromosome"/>
</dbReference>
<dbReference type="EMBL" id="ABIA03000002">
    <property type="protein sequence ID" value="EDQ35096.2"/>
    <property type="molecule type" value="Genomic_DNA"/>
</dbReference>
<accession>A9D0Z4</accession>
<dbReference type="AlphaFoldDB" id="A9D0Z4"/>
<dbReference type="NCBIfam" id="NF003322">
    <property type="entry name" value="PRK04334.1-2"/>
    <property type="match status" value="1"/>
</dbReference>
<dbReference type="InterPro" id="IPR007183">
    <property type="entry name" value="UPF0280"/>
</dbReference>
<dbReference type="RefSeq" id="WP_040449744.1">
    <property type="nucleotide sequence ID" value="NZ_CM002917.1"/>
</dbReference>